<evidence type="ECO:0000256" key="3">
    <source>
        <dbReference type="ARBA" id="ARBA00022679"/>
    </source>
</evidence>
<evidence type="ECO:0000256" key="5">
    <source>
        <dbReference type="HAMAP-Rule" id="MF_00182"/>
    </source>
</evidence>
<dbReference type="EMBL" id="CP036432">
    <property type="protein sequence ID" value="QDV82276.1"/>
    <property type="molecule type" value="Genomic_DNA"/>
</dbReference>
<keyword evidence="4 5" id="KW-0648">Protein biosynthesis</keyword>
<evidence type="ECO:0000259" key="7">
    <source>
        <dbReference type="Pfam" id="PF00551"/>
    </source>
</evidence>
<accession>A0ABX5XNS2</accession>
<keyword evidence="3 5" id="KW-0808">Transferase</keyword>
<keyword evidence="10" id="KW-1185">Reference proteome</keyword>
<dbReference type="CDD" id="cd08704">
    <property type="entry name" value="Met_tRNA_FMT_C"/>
    <property type="match status" value="1"/>
</dbReference>
<comment type="similarity">
    <text evidence="1 5">Belongs to the Fmt family.</text>
</comment>
<dbReference type="InterPro" id="IPR011034">
    <property type="entry name" value="Formyl_transferase-like_C_sf"/>
</dbReference>
<evidence type="ECO:0000313" key="9">
    <source>
        <dbReference type="EMBL" id="QDV82276.1"/>
    </source>
</evidence>
<dbReference type="Pfam" id="PF02911">
    <property type="entry name" value="Formyl_trans_C"/>
    <property type="match status" value="1"/>
</dbReference>
<name>A0ABX5XNS2_9BACT</name>
<dbReference type="PANTHER" id="PTHR11138:SF5">
    <property type="entry name" value="METHIONYL-TRNA FORMYLTRANSFERASE, MITOCHONDRIAL"/>
    <property type="match status" value="1"/>
</dbReference>
<dbReference type="InterPro" id="IPR041711">
    <property type="entry name" value="Met-tRNA-FMT_N"/>
</dbReference>
<gene>
    <name evidence="9" type="primary">fmt_1</name>
    <name evidence="5" type="synonym">fmt</name>
    <name evidence="9" type="ORF">TBK1r_12030</name>
</gene>
<dbReference type="GO" id="GO:0004479">
    <property type="term" value="F:methionyl-tRNA formyltransferase activity"/>
    <property type="evidence" value="ECO:0007669"/>
    <property type="project" value="UniProtKB-EC"/>
</dbReference>
<reference evidence="9 10" key="1">
    <citation type="submission" date="2019-02" db="EMBL/GenBank/DDBJ databases">
        <title>Deep-cultivation of Planctomycetes and their phenomic and genomic characterization uncovers novel biology.</title>
        <authorList>
            <person name="Wiegand S."/>
            <person name="Jogler M."/>
            <person name="Boedeker C."/>
            <person name="Pinto D."/>
            <person name="Vollmers J."/>
            <person name="Rivas-Marin E."/>
            <person name="Kohn T."/>
            <person name="Peeters S.H."/>
            <person name="Heuer A."/>
            <person name="Rast P."/>
            <person name="Oberbeckmann S."/>
            <person name="Bunk B."/>
            <person name="Jeske O."/>
            <person name="Meyerdierks A."/>
            <person name="Storesund J.E."/>
            <person name="Kallscheuer N."/>
            <person name="Luecker S."/>
            <person name="Lage O.M."/>
            <person name="Pohl T."/>
            <person name="Merkel B.J."/>
            <person name="Hornburger P."/>
            <person name="Mueller R.-W."/>
            <person name="Bruemmer F."/>
            <person name="Labrenz M."/>
            <person name="Spormann A.M."/>
            <person name="Op den Camp H."/>
            <person name="Overmann J."/>
            <person name="Amann R."/>
            <person name="Jetten M.S.M."/>
            <person name="Mascher T."/>
            <person name="Medema M.H."/>
            <person name="Devos D.P."/>
            <person name="Kaster A.-K."/>
            <person name="Ovreas L."/>
            <person name="Rohde M."/>
            <person name="Galperin M.Y."/>
            <person name="Jogler C."/>
        </authorList>
    </citation>
    <scope>NUCLEOTIDE SEQUENCE [LARGE SCALE GENOMIC DNA]</scope>
    <source>
        <strain evidence="9 10">TBK1r</strain>
    </source>
</reference>
<organism evidence="9 10">
    <name type="scientific">Stieleria magnilauensis</name>
    <dbReference type="NCBI Taxonomy" id="2527963"/>
    <lineage>
        <taxon>Bacteria</taxon>
        <taxon>Pseudomonadati</taxon>
        <taxon>Planctomycetota</taxon>
        <taxon>Planctomycetia</taxon>
        <taxon>Pirellulales</taxon>
        <taxon>Pirellulaceae</taxon>
        <taxon>Stieleria</taxon>
    </lineage>
</organism>
<protein>
    <recommendedName>
        <fullName evidence="2 5">Methionyl-tRNA formyltransferase</fullName>
        <ecNumber evidence="2 5">2.1.2.9</ecNumber>
    </recommendedName>
</protein>
<evidence type="ECO:0000313" key="10">
    <source>
        <dbReference type="Proteomes" id="UP000318081"/>
    </source>
</evidence>
<dbReference type="Proteomes" id="UP000318081">
    <property type="component" value="Chromosome"/>
</dbReference>
<dbReference type="SUPFAM" id="SSF53328">
    <property type="entry name" value="Formyltransferase"/>
    <property type="match status" value="1"/>
</dbReference>
<feature type="binding site" evidence="5">
    <location>
        <begin position="137"/>
        <end position="140"/>
    </location>
    <ligand>
        <name>(6S)-5,6,7,8-tetrahydrofolate</name>
        <dbReference type="ChEBI" id="CHEBI:57453"/>
    </ligand>
</feature>
<evidence type="ECO:0000256" key="4">
    <source>
        <dbReference type="ARBA" id="ARBA00022917"/>
    </source>
</evidence>
<sequence length="345" mass="37902">MTSWSHGWPNGRINTAESNQRFLKESITVRIITMGTGPFAVPSFEAIRRSDHTLLAVVTKPEPPTKSRKGPPPAPVRTWASQHELPILDPVSINDAEAIAQLKSLQPDLLVVCDYGQILKPDALAVAKLGGINLHGSLLPAYRGAAPVQRALLNGDRETGVSVIHMTPKLDGGPIVATRRTAISDQETAGQLEERLSQLGVELVMQSIDELSRWDGESTIGEIQDPALATKAPRLSKQEAQVDWRRSRREIDCLVRGMQPWPIAFTTIKVRENKPPLRLTILKVTPVDEPTDELQPGQLTGSKELVVMTGDGPLRIDTLCPAGKREMTGEEFQRGYQLSRGSQFQ</sequence>
<dbReference type="HAMAP" id="MF_00182">
    <property type="entry name" value="Formyl_trans"/>
    <property type="match status" value="1"/>
</dbReference>
<dbReference type="CDD" id="cd08646">
    <property type="entry name" value="FMT_core_Met-tRNA-FMT_N"/>
    <property type="match status" value="1"/>
</dbReference>
<evidence type="ECO:0000256" key="6">
    <source>
        <dbReference type="SAM" id="MobiDB-lite"/>
    </source>
</evidence>
<dbReference type="InterPro" id="IPR036477">
    <property type="entry name" value="Formyl_transf_N_sf"/>
</dbReference>
<dbReference type="EC" id="2.1.2.9" evidence="2 5"/>
<comment type="catalytic activity">
    <reaction evidence="5">
        <text>L-methionyl-tRNA(fMet) + (6R)-10-formyltetrahydrofolate = N-formyl-L-methionyl-tRNA(fMet) + (6S)-5,6,7,8-tetrahydrofolate + H(+)</text>
        <dbReference type="Rhea" id="RHEA:24380"/>
        <dbReference type="Rhea" id="RHEA-COMP:9952"/>
        <dbReference type="Rhea" id="RHEA-COMP:9953"/>
        <dbReference type="ChEBI" id="CHEBI:15378"/>
        <dbReference type="ChEBI" id="CHEBI:57453"/>
        <dbReference type="ChEBI" id="CHEBI:78530"/>
        <dbReference type="ChEBI" id="CHEBI:78844"/>
        <dbReference type="ChEBI" id="CHEBI:195366"/>
        <dbReference type="EC" id="2.1.2.9"/>
    </reaction>
</comment>
<comment type="function">
    <text evidence="5">Attaches a formyl group to the free amino group of methionyl-tRNA(fMet). The formyl group appears to play a dual role in the initiator identity of N-formylmethionyl-tRNA by promoting its recognition by IF2 and preventing the misappropriation of this tRNA by the elongation apparatus.</text>
</comment>
<evidence type="ECO:0000256" key="1">
    <source>
        <dbReference type="ARBA" id="ARBA00010699"/>
    </source>
</evidence>
<feature type="domain" description="Formyl transferase C-terminal" evidence="8">
    <location>
        <begin position="234"/>
        <end position="336"/>
    </location>
</feature>
<feature type="region of interest" description="Disordered" evidence="6">
    <location>
        <begin position="59"/>
        <end position="78"/>
    </location>
</feature>
<proteinExistence type="inferred from homology"/>
<dbReference type="InterPro" id="IPR005794">
    <property type="entry name" value="Fmt"/>
</dbReference>
<dbReference type="InterPro" id="IPR002376">
    <property type="entry name" value="Formyl_transf_N"/>
</dbReference>
<dbReference type="Pfam" id="PF00551">
    <property type="entry name" value="Formyl_trans_N"/>
    <property type="match status" value="1"/>
</dbReference>
<dbReference type="PANTHER" id="PTHR11138">
    <property type="entry name" value="METHIONYL-TRNA FORMYLTRANSFERASE"/>
    <property type="match status" value="1"/>
</dbReference>
<dbReference type="SUPFAM" id="SSF50486">
    <property type="entry name" value="FMT C-terminal domain-like"/>
    <property type="match status" value="1"/>
</dbReference>
<dbReference type="Gene3D" id="3.40.50.12230">
    <property type="match status" value="1"/>
</dbReference>
<dbReference type="NCBIfam" id="TIGR00460">
    <property type="entry name" value="fmt"/>
    <property type="match status" value="1"/>
</dbReference>
<dbReference type="InterPro" id="IPR005793">
    <property type="entry name" value="Formyl_trans_C"/>
</dbReference>
<evidence type="ECO:0000256" key="2">
    <source>
        <dbReference type="ARBA" id="ARBA00012261"/>
    </source>
</evidence>
<feature type="domain" description="Formyl transferase N-terminal" evidence="7">
    <location>
        <begin position="30"/>
        <end position="206"/>
    </location>
</feature>
<evidence type="ECO:0000259" key="8">
    <source>
        <dbReference type="Pfam" id="PF02911"/>
    </source>
</evidence>
<dbReference type="InterPro" id="IPR044135">
    <property type="entry name" value="Met-tRNA-FMT_C"/>
</dbReference>